<organism evidence="5 6">
    <name type="scientific">Pseudonocardia humida</name>
    <dbReference type="NCBI Taxonomy" id="2800819"/>
    <lineage>
        <taxon>Bacteria</taxon>
        <taxon>Bacillati</taxon>
        <taxon>Actinomycetota</taxon>
        <taxon>Actinomycetes</taxon>
        <taxon>Pseudonocardiales</taxon>
        <taxon>Pseudonocardiaceae</taxon>
        <taxon>Pseudonocardia</taxon>
    </lineage>
</organism>
<dbReference type="RefSeq" id="WP_252440163.1">
    <property type="nucleotide sequence ID" value="NZ_JAGSOV010000038.1"/>
</dbReference>
<dbReference type="Pfam" id="PF05719">
    <property type="entry name" value="GPP34"/>
    <property type="match status" value="1"/>
</dbReference>
<dbReference type="Proteomes" id="UP001165283">
    <property type="component" value="Unassembled WGS sequence"/>
</dbReference>
<sequence>MERDELAAGFFLIAHDEFSGKLRVNRERLGYGLVAAELAQLLVAGRIALADGRVVLTDSYTVEPNEVDGYVLDTIQRHVSVRSVRAWADSLAQPLYDLISRRLESLGVVRRESGGGLVRRKPDRFPGVDLLAAARPRMRLERMIGSPRELDLPGAFTASLLWTLGLEGVLDPEIDRSAARELVRQVNEHLPADLHTVLAGVRAAAEGD</sequence>
<name>A0ABT1A1Y5_9PSEU</name>
<evidence type="ECO:0000313" key="6">
    <source>
        <dbReference type="Proteomes" id="UP001165283"/>
    </source>
</evidence>
<evidence type="ECO:0000256" key="2">
    <source>
        <dbReference type="ARBA" id="ARBA00023034"/>
    </source>
</evidence>
<keyword evidence="2" id="KW-0333">Golgi apparatus</keyword>
<dbReference type="Gene3D" id="1.10.3630.10">
    <property type="entry name" value="yeast vps74-n-term truncation variant domain like"/>
    <property type="match status" value="1"/>
</dbReference>
<dbReference type="EMBL" id="JAGSOV010000038">
    <property type="protein sequence ID" value="MCO1656943.1"/>
    <property type="molecule type" value="Genomic_DNA"/>
</dbReference>
<comment type="caution">
    <text evidence="5">The sequence shown here is derived from an EMBL/GenBank/DDBJ whole genome shotgun (WGS) entry which is preliminary data.</text>
</comment>
<accession>A0ABT1A1Y5</accession>
<keyword evidence="6" id="KW-1185">Reference proteome</keyword>
<comment type="subcellular location">
    <subcellularLocation>
        <location evidence="1">Golgi apparatus membrane</location>
        <topology evidence="1">Peripheral membrane protein</topology>
        <orientation evidence="1">Cytoplasmic side</orientation>
    </subcellularLocation>
</comment>
<evidence type="ECO:0000256" key="3">
    <source>
        <dbReference type="ARBA" id="ARBA00023121"/>
    </source>
</evidence>
<evidence type="ECO:0000313" key="5">
    <source>
        <dbReference type="EMBL" id="MCO1656943.1"/>
    </source>
</evidence>
<reference evidence="5" key="1">
    <citation type="submission" date="2021-04" db="EMBL/GenBank/DDBJ databases">
        <title>Pseudonocardia sp. nov., isolated from sandy soil of mangrove forest.</title>
        <authorList>
            <person name="Zan Z."/>
            <person name="Huang R."/>
            <person name="Liu W."/>
        </authorList>
    </citation>
    <scope>NUCLEOTIDE SEQUENCE</scope>
    <source>
        <strain evidence="5">S2-4</strain>
    </source>
</reference>
<dbReference type="InterPro" id="IPR038261">
    <property type="entry name" value="GPP34-like_sf"/>
</dbReference>
<keyword evidence="4" id="KW-0472">Membrane</keyword>
<gene>
    <name evidence="5" type="ORF">KDL28_17930</name>
</gene>
<protein>
    <submittedName>
        <fullName evidence="5">GPP34 family phosphoprotein</fullName>
    </submittedName>
</protein>
<evidence type="ECO:0000256" key="1">
    <source>
        <dbReference type="ARBA" id="ARBA00004255"/>
    </source>
</evidence>
<keyword evidence="3" id="KW-0446">Lipid-binding</keyword>
<evidence type="ECO:0000256" key="4">
    <source>
        <dbReference type="ARBA" id="ARBA00023136"/>
    </source>
</evidence>
<dbReference type="InterPro" id="IPR008628">
    <property type="entry name" value="GPP34-like"/>
</dbReference>
<proteinExistence type="predicted"/>